<dbReference type="InterPro" id="IPR000182">
    <property type="entry name" value="GNAT_dom"/>
</dbReference>
<dbReference type="SUPFAM" id="SSF55729">
    <property type="entry name" value="Acyl-CoA N-acyltransferases (Nat)"/>
    <property type="match status" value="1"/>
</dbReference>
<dbReference type="AlphaFoldDB" id="A0A8J8Q644"/>
<protein>
    <submittedName>
        <fullName evidence="2">GNAT family N-acetyltransferase</fullName>
    </submittedName>
</protein>
<keyword evidence="3" id="KW-1185">Reference proteome</keyword>
<dbReference type="CDD" id="cd04301">
    <property type="entry name" value="NAT_SF"/>
    <property type="match status" value="1"/>
</dbReference>
<dbReference type="GO" id="GO:0030649">
    <property type="term" value="P:aminoglycoside antibiotic catabolic process"/>
    <property type="evidence" value="ECO:0007669"/>
    <property type="project" value="TreeGrafter"/>
</dbReference>
<reference evidence="2" key="1">
    <citation type="submission" date="2017-11" db="EMBL/GenBank/DDBJ databases">
        <authorList>
            <person name="Kajale S.C."/>
            <person name="Sharma A."/>
        </authorList>
    </citation>
    <scope>NUCLEOTIDE SEQUENCE</scope>
    <source>
        <strain evidence="2">LS1_42</strain>
    </source>
</reference>
<sequence>MTETDSPRLATEDDFPQMMALLDRYFAYERGGMAARLPFCYDPERSDRHAIVEKDGRIVSHVAAIPQTLVVGDGTVECWGIGGVATDRRYRGNGYMSQLLEFWFDRMDDADVPLSELSGNRQRYNHFGYENAGAELRYTITDRSFAGTPEPAAEAVTCYDGADEHLEVLREIHGQEPYRVHRDRELSRIVFGQRGLETLLYEGDDGPAYLSLTRESRSRTIEEFGGSERGVETLLEHVLAMYDLNELTACVHPRHLLDDVFHRHSRFWQQRPHRKLNVRDLPVLLEAFEDQLETRWLETGRSERGDLTLGLEEADASVRLSYDTGGVTVERSTAEPDLSLDRLSMTALLFGFQDRQRELRKRDPLLEATLPLQFYIWPTEHV</sequence>
<evidence type="ECO:0000313" key="3">
    <source>
        <dbReference type="Proteomes" id="UP000766904"/>
    </source>
</evidence>
<dbReference type="RefSeq" id="WP_148858725.1">
    <property type="nucleotide sequence ID" value="NZ_PHNJ01000007.1"/>
</dbReference>
<evidence type="ECO:0000259" key="1">
    <source>
        <dbReference type="PROSITE" id="PS51186"/>
    </source>
</evidence>
<dbReference type="PANTHER" id="PTHR37817">
    <property type="entry name" value="N-ACETYLTRANSFERASE EIS"/>
    <property type="match status" value="1"/>
</dbReference>
<dbReference type="EMBL" id="PHNJ01000007">
    <property type="protein sequence ID" value="TYL37950.1"/>
    <property type="molecule type" value="Genomic_DNA"/>
</dbReference>
<gene>
    <name evidence="2" type="ORF">CV102_14615</name>
</gene>
<dbReference type="GO" id="GO:0034069">
    <property type="term" value="F:aminoglycoside N-acetyltransferase activity"/>
    <property type="evidence" value="ECO:0007669"/>
    <property type="project" value="TreeGrafter"/>
</dbReference>
<feature type="domain" description="N-acetyltransferase" evidence="1">
    <location>
        <begin position="5"/>
        <end position="150"/>
    </location>
</feature>
<dbReference type="InterPro" id="IPR051554">
    <property type="entry name" value="Acetyltransferase_Eis"/>
</dbReference>
<name>A0A8J8Q644_9EURY</name>
<dbReference type="Gene3D" id="3.40.630.30">
    <property type="match status" value="1"/>
</dbReference>
<organism evidence="2 3">
    <name type="scientific">Natronococcus pandeyae</name>
    <dbReference type="NCBI Taxonomy" id="2055836"/>
    <lineage>
        <taxon>Archaea</taxon>
        <taxon>Methanobacteriati</taxon>
        <taxon>Methanobacteriota</taxon>
        <taxon>Stenosarchaea group</taxon>
        <taxon>Halobacteria</taxon>
        <taxon>Halobacteriales</taxon>
        <taxon>Natrialbaceae</taxon>
        <taxon>Natronococcus</taxon>
    </lineage>
</organism>
<proteinExistence type="predicted"/>
<dbReference type="Proteomes" id="UP000766904">
    <property type="component" value="Unassembled WGS sequence"/>
</dbReference>
<accession>A0A8J8Q644</accession>
<evidence type="ECO:0000313" key="2">
    <source>
        <dbReference type="EMBL" id="TYL37950.1"/>
    </source>
</evidence>
<comment type="caution">
    <text evidence="2">The sequence shown here is derived from an EMBL/GenBank/DDBJ whole genome shotgun (WGS) entry which is preliminary data.</text>
</comment>
<dbReference type="Pfam" id="PF13527">
    <property type="entry name" value="Acetyltransf_9"/>
    <property type="match status" value="1"/>
</dbReference>
<dbReference type="PROSITE" id="PS51186">
    <property type="entry name" value="GNAT"/>
    <property type="match status" value="1"/>
</dbReference>
<dbReference type="InterPro" id="IPR016181">
    <property type="entry name" value="Acyl_CoA_acyltransferase"/>
</dbReference>
<dbReference type="PANTHER" id="PTHR37817:SF1">
    <property type="entry name" value="N-ACETYLTRANSFERASE EIS"/>
    <property type="match status" value="1"/>
</dbReference>
<dbReference type="OrthoDB" id="212302at2157"/>